<accession>A0A0G1LSR7</accession>
<proteinExistence type="predicted"/>
<keyword evidence="1" id="KW-0812">Transmembrane</keyword>
<sequence>MAPRYLRKWVCELGHENWAYEFKCSCGKPRTRGVKWFTPSPKVEATDAQWALKGPGPNWFCNYCKCENPAYNKTNCGYCGGPIGAAETTVAKHGVKVKDVPRTADTAREYDKVTVDHGDAGWGMPEERPITSQNKRPGLQSILSQLPGFPSNDDVVKDSRQDSKKILTLAGIILGAVPLFLIGYGIWYAYLDTETYTAKVTGYYWEQTLALEELETLERTDWRSDMPSDAYNESCVYIFKEWTKEPDGTENVEVDATCFRDVPGEEVCDDDGAGGETNCRTPMDQEPYDCKKTETRTKYKDVAVHEDKCTYNIDRWTQIDSYTTNGNDHLPYYHTYSINDPSSFRTKEISGTYLVYFESDMVGPFSKDYNLDTWRRFDDQIGQICAIEVNRQNNVVGDPQPDRLP</sequence>
<reference evidence="2 3" key="1">
    <citation type="journal article" date="2015" name="Nature">
        <title>rRNA introns, odd ribosomes, and small enigmatic genomes across a large radiation of phyla.</title>
        <authorList>
            <person name="Brown C.T."/>
            <person name="Hug L.A."/>
            <person name="Thomas B.C."/>
            <person name="Sharon I."/>
            <person name="Castelle C.J."/>
            <person name="Singh A."/>
            <person name="Wilkins M.J."/>
            <person name="Williams K.H."/>
            <person name="Banfield J.F."/>
        </authorList>
    </citation>
    <scope>NUCLEOTIDE SEQUENCE [LARGE SCALE GENOMIC DNA]</scope>
</reference>
<keyword evidence="1" id="KW-1133">Transmembrane helix</keyword>
<comment type="caution">
    <text evidence="2">The sequence shown here is derived from an EMBL/GenBank/DDBJ whole genome shotgun (WGS) entry which is preliminary data.</text>
</comment>
<dbReference type="AlphaFoldDB" id="A0A0G1LSR7"/>
<name>A0A0G1LSR7_9BACT</name>
<evidence type="ECO:0008006" key="4">
    <source>
        <dbReference type="Google" id="ProtNLM"/>
    </source>
</evidence>
<evidence type="ECO:0000256" key="1">
    <source>
        <dbReference type="SAM" id="Phobius"/>
    </source>
</evidence>
<evidence type="ECO:0000313" key="3">
    <source>
        <dbReference type="Proteomes" id="UP000034835"/>
    </source>
</evidence>
<gene>
    <name evidence="2" type="ORF">UW68_C0053G0006</name>
</gene>
<dbReference type="Proteomes" id="UP000034835">
    <property type="component" value="Unassembled WGS sequence"/>
</dbReference>
<organism evidence="2 3">
    <name type="scientific">Candidatus Collierbacteria bacterium GW2011_GWB1_44_6</name>
    <dbReference type="NCBI Taxonomy" id="1618384"/>
    <lineage>
        <taxon>Bacteria</taxon>
        <taxon>Candidatus Collieribacteriota</taxon>
    </lineage>
</organism>
<protein>
    <recommendedName>
        <fullName evidence="4">RanBP2-type domain-containing protein</fullName>
    </recommendedName>
</protein>
<evidence type="ECO:0000313" key="2">
    <source>
        <dbReference type="EMBL" id="KKT71892.1"/>
    </source>
</evidence>
<dbReference type="EMBL" id="LCJG01000053">
    <property type="protein sequence ID" value="KKT71892.1"/>
    <property type="molecule type" value="Genomic_DNA"/>
</dbReference>
<keyword evidence="1" id="KW-0472">Membrane</keyword>
<feature type="transmembrane region" description="Helical" evidence="1">
    <location>
        <begin position="166"/>
        <end position="190"/>
    </location>
</feature>
<dbReference type="STRING" id="1618384.UW68_C0053G0006"/>